<feature type="transmembrane region" description="Helical" evidence="1">
    <location>
        <begin position="28"/>
        <end position="49"/>
    </location>
</feature>
<gene>
    <name evidence="2" type="ORF">ACGTRS_28780</name>
</gene>
<organism evidence="2 3">
    <name type="scientific">Burkholderia semiarida</name>
    <dbReference type="NCBI Taxonomy" id="2843303"/>
    <lineage>
        <taxon>Bacteria</taxon>
        <taxon>Pseudomonadati</taxon>
        <taxon>Pseudomonadota</taxon>
        <taxon>Betaproteobacteria</taxon>
        <taxon>Burkholderiales</taxon>
        <taxon>Burkholderiaceae</taxon>
        <taxon>Burkholderia</taxon>
        <taxon>Burkholderia cepacia complex</taxon>
    </lineage>
</organism>
<keyword evidence="1" id="KW-0472">Membrane</keyword>
<dbReference type="Proteomes" id="UP001609186">
    <property type="component" value="Unassembled WGS sequence"/>
</dbReference>
<protein>
    <submittedName>
        <fullName evidence="2">Uncharacterized protein</fullName>
    </submittedName>
</protein>
<proteinExistence type="predicted"/>
<accession>A0ABW7LBM7</accession>
<reference evidence="2 3" key="1">
    <citation type="submission" date="2024-10" db="EMBL/GenBank/DDBJ databases">
        <title>Burkholderia semiarida in Mexico.</title>
        <authorList>
            <person name="Estrada P."/>
        </authorList>
    </citation>
    <scope>NUCLEOTIDE SEQUENCE [LARGE SCALE GENOMIC DNA]</scope>
    <source>
        <strain evidence="2 3">CLM7-1</strain>
    </source>
</reference>
<sequence length="75" mass="8077">MKLALVFGLARAIPFGVVSVADQAGVGGQVRCAIAIIWIVLLFIAARIVRRAWNEISAACELGLTTALRKLKRDN</sequence>
<keyword evidence="1" id="KW-0812">Transmembrane</keyword>
<evidence type="ECO:0000256" key="1">
    <source>
        <dbReference type="SAM" id="Phobius"/>
    </source>
</evidence>
<evidence type="ECO:0000313" key="2">
    <source>
        <dbReference type="EMBL" id="MFH5255232.1"/>
    </source>
</evidence>
<dbReference type="EMBL" id="JBIMPM010000050">
    <property type="protein sequence ID" value="MFH5255232.1"/>
    <property type="molecule type" value="Genomic_DNA"/>
</dbReference>
<keyword evidence="3" id="KW-1185">Reference proteome</keyword>
<evidence type="ECO:0000313" key="3">
    <source>
        <dbReference type="Proteomes" id="UP001609186"/>
    </source>
</evidence>
<dbReference type="RefSeq" id="WP_395131017.1">
    <property type="nucleotide sequence ID" value="NZ_JBIMPM010000050.1"/>
</dbReference>
<name>A0ABW7LBM7_9BURK</name>
<keyword evidence="1" id="KW-1133">Transmembrane helix</keyword>
<comment type="caution">
    <text evidence="2">The sequence shown here is derived from an EMBL/GenBank/DDBJ whole genome shotgun (WGS) entry which is preliminary data.</text>
</comment>